<protein>
    <submittedName>
        <fullName evidence="2">Uncharacterized protein</fullName>
    </submittedName>
</protein>
<evidence type="ECO:0000313" key="3">
    <source>
        <dbReference type="Proteomes" id="UP001212997"/>
    </source>
</evidence>
<dbReference type="Proteomes" id="UP001212997">
    <property type="component" value="Unassembled WGS sequence"/>
</dbReference>
<feature type="region of interest" description="Disordered" evidence="1">
    <location>
        <begin position="1"/>
        <end position="20"/>
    </location>
</feature>
<reference evidence="2" key="1">
    <citation type="submission" date="2022-07" db="EMBL/GenBank/DDBJ databases">
        <title>Genome Sequence of Physisporinus lineatus.</title>
        <authorList>
            <person name="Buettner E."/>
        </authorList>
    </citation>
    <scope>NUCLEOTIDE SEQUENCE</scope>
    <source>
        <strain evidence="2">VT162</strain>
    </source>
</reference>
<proteinExistence type="predicted"/>
<keyword evidence="3" id="KW-1185">Reference proteome</keyword>
<dbReference type="EMBL" id="JANAWD010000694">
    <property type="protein sequence ID" value="KAJ3476552.1"/>
    <property type="molecule type" value="Genomic_DNA"/>
</dbReference>
<name>A0AAD5YDQ5_9APHY</name>
<gene>
    <name evidence="2" type="ORF">NLI96_g11082</name>
</gene>
<sequence length="249" mass="28537">MPQKTTTSPRPEGSAGQNGIRGEKFKCKREQLIHTLIECDNNLSLLSNAICFLVGCLVLTTIDCTQVDLMNLYIEEKSPENTEIMCMKYIVDGWQELAKEILNLSYPKATGRTFSMTSASLCLPEDWKDKLVQVTYDEVMQPIEVLVFPLNFEWSHNFPLSVIRNHPFILKNHPYVMDVAQLSINKELEYYCHETTTWVKFLPHHGIDMGDSKLLLIKAPQVKGYLFLPSRFQESVIGDEKEEAQSDDQ</sequence>
<dbReference type="AlphaFoldDB" id="A0AAD5YDQ5"/>
<organism evidence="2 3">
    <name type="scientific">Meripilus lineatus</name>
    <dbReference type="NCBI Taxonomy" id="2056292"/>
    <lineage>
        <taxon>Eukaryota</taxon>
        <taxon>Fungi</taxon>
        <taxon>Dikarya</taxon>
        <taxon>Basidiomycota</taxon>
        <taxon>Agaricomycotina</taxon>
        <taxon>Agaricomycetes</taxon>
        <taxon>Polyporales</taxon>
        <taxon>Meripilaceae</taxon>
        <taxon>Meripilus</taxon>
    </lineage>
</organism>
<comment type="caution">
    <text evidence="2">The sequence shown here is derived from an EMBL/GenBank/DDBJ whole genome shotgun (WGS) entry which is preliminary data.</text>
</comment>
<evidence type="ECO:0000256" key="1">
    <source>
        <dbReference type="SAM" id="MobiDB-lite"/>
    </source>
</evidence>
<accession>A0AAD5YDQ5</accession>
<evidence type="ECO:0000313" key="2">
    <source>
        <dbReference type="EMBL" id="KAJ3476552.1"/>
    </source>
</evidence>